<evidence type="ECO:0000256" key="2">
    <source>
        <dbReference type="ARBA" id="ARBA00012293"/>
    </source>
</evidence>
<dbReference type="PRINTS" id="PR00682">
    <property type="entry name" value="IPNSYNTHASE"/>
</dbReference>
<dbReference type="GO" id="GO:0102276">
    <property type="term" value="F:2-oxoglutarate oxygenase/decarboxylase (ethylene-forming) activity"/>
    <property type="evidence" value="ECO:0007669"/>
    <property type="project" value="UniProtKB-EC"/>
</dbReference>
<dbReference type="RefSeq" id="WP_085474027.1">
    <property type="nucleotide sequence ID" value="NZ_FXAU01000007.1"/>
</dbReference>
<dbReference type="OrthoDB" id="21825at2"/>
<dbReference type="AlphaFoldDB" id="A0A1X7KZH2"/>
<dbReference type="PANTHER" id="PTHR47990">
    <property type="entry name" value="2-OXOGLUTARATE (2OG) AND FE(II)-DEPENDENT OXYGENASE SUPERFAMILY PROTEIN-RELATED"/>
    <property type="match status" value="1"/>
</dbReference>
<comment type="catalytic activity">
    <reaction evidence="9">
        <text>L-arginine + 2-oxoglutarate + O2 = guanidine + L-glutamate 5-semialdehyde + succinate + CO2</text>
        <dbReference type="Rhea" id="RHEA:31535"/>
        <dbReference type="ChEBI" id="CHEBI:15379"/>
        <dbReference type="ChEBI" id="CHEBI:16526"/>
        <dbReference type="ChEBI" id="CHEBI:16810"/>
        <dbReference type="ChEBI" id="CHEBI:30031"/>
        <dbReference type="ChEBI" id="CHEBI:30087"/>
        <dbReference type="ChEBI" id="CHEBI:32682"/>
        <dbReference type="ChEBI" id="CHEBI:58066"/>
        <dbReference type="EC" id="1.14.20.7"/>
    </reaction>
</comment>
<evidence type="ECO:0000256" key="4">
    <source>
        <dbReference type="ARBA" id="ARBA00019045"/>
    </source>
</evidence>
<dbReference type="InterPro" id="IPR005123">
    <property type="entry name" value="Oxoglu/Fe-dep_dioxygenase_dom"/>
</dbReference>
<dbReference type="GO" id="GO:0009693">
    <property type="term" value="P:ethylene biosynthetic process"/>
    <property type="evidence" value="ECO:0007669"/>
    <property type="project" value="UniProtKB-KW"/>
</dbReference>
<dbReference type="Pfam" id="PF03171">
    <property type="entry name" value="2OG-FeII_Oxy"/>
    <property type="match status" value="1"/>
</dbReference>
<dbReference type="EC" id="1.14.20.7" evidence="2"/>
<keyword evidence="10" id="KW-0560">Oxidoreductase</keyword>
<dbReference type="InterPro" id="IPR027443">
    <property type="entry name" value="IPNS-like_sf"/>
</dbReference>
<comment type="catalytic activity">
    <reaction evidence="8">
        <text>2-oxoglutarate + O2 + 2 H(+) = ethene + 3 CO2 + H2O</text>
        <dbReference type="Rhea" id="RHEA:31523"/>
        <dbReference type="ChEBI" id="CHEBI:15377"/>
        <dbReference type="ChEBI" id="CHEBI:15378"/>
        <dbReference type="ChEBI" id="CHEBI:15379"/>
        <dbReference type="ChEBI" id="CHEBI:16526"/>
        <dbReference type="ChEBI" id="CHEBI:16810"/>
        <dbReference type="ChEBI" id="CHEBI:18153"/>
        <dbReference type="EC" id="1.13.12.19"/>
    </reaction>
</comment>
<sequence length="320" mass="36161">MALVNIPRLDLLQYTEGTAEQRHQFAQDIGKAFNETGFVTIANHGLSQDLIDELYAVVKAFFDQEEETKRKYEFPELAGQRGYTAKGREKAKDANTPDLKEFWQRGQTIVGETYSKADFPDNPLVEELPRFNAVTAEVYKKLEDAGRNLLKAIATYLALEEDYFEQYVINGNSILRAIHYFPIENPDAISPDAVRAGAHEDINLITLLIGASADGLEVMTKEGDWFPIKAKGEDIVVNVGDMLQRLTNNKLKSTTHRVVNPPRELMKTSRYSVPFFLHPKAAMSLASLPSTVSETYPKLYEDYTAGQYLDERLREIGLKM</sequence>
<dbReference type="InterPro" id="IPR026992">
    <property type="entry name" value="DIOX_N"/>
</dbReference>
<dbReference type="Proteomes" id="UP000192980">
    <property type="component" value="Unassembled WGS sequence"/>
</dbReference>
<dbReference type="PROSITE" id="PS51471">
    <property type="entry name" value="FE2OG_OXY"/>
    <property type="match status" value="1"/>
</dbReference>
<evidence type="ECO:0000256" key="8">
    <source>
        <dbReference type="ARBA" id="ARBA00047725"/>
    </source>
</evidence>
<proteinExistence type="inferred from homology"/>
<dbReference type="SUPFAM" id="SSF51197">
    <property type="entry name" value="Clavaminate synthase-like"/>
    <property type="match status" value="1"/>
</dbReference>
<dbReference type="EMBL" id="FXAU01000007">
    <property type="protein sequence ID" value="SMG46634.1"/>
    <property type="molecule type" value="Genomic_DNA"/>
</dbReference>
<comment type="pathway">
    <text evidence="1">Alkene biosynthesis; ethylene biosynthesis via 2-oxoglutarate.</text>
</comment>
<dbReference type="STRING" id="561061.SAMN05660862_3329"/>
<evidence type="ECO:0000259" key="11">
    <source>
        <dbReference type="PROSITE" id="PS51471"/>
    </source>
</evidence>
<dbReference type="Pfam" id="PF14226">
    <property type="entry name" value="DIOX_N"/>
    <property type="match status" value="1"/>
</dbReference>
<evidence type="ECO:0000256" key="7">
    <source>
        <dbReference type="ARBA" id="ARBA00031282"/>
    </source>
</evidence>
<dbReference type="GO" id="GO:0046872">
    <property type="term" value="F:metal ion binding"/>
    <property type="evidence" value="ECO:0007669"/>
    <property type="project" value="UniProtKB-KW"/>
</dbReference>
<dbReference type="InterPro" id="IPR044861">
    <property type="entry name" value="IPNS-like_FE2OG_OXY"/>
</dbReference>
<dbReference type="EC" id="1.13.12.19" evidence="3"/>
<name>A0A1X7KZH2_9SPHI</name>
<keyword evidence="13" id="KW-1185">Reference proteome</keyword>
<organism evidence="12 13">
    <name type="scientific">Sphingobacterium psychroaquaticum</name>
    <dbReference type="NCBI Taxonomy" id="561061"/>
    <lineage>
        <taxon>Bacteria</taxon>
        <taxon>Pseudomonadati</taxon>
        <taxon>Bacteroidota</taxon>
        <taxon>Sphingobacteriia</taxon>
        <taxon>Sphingobacteriales</taxon>
        <taxon>Sphingobacteriaceae</taxon>
        <taxon>Sphingobacterium</taxon>
    </lineage>
</organism>
<gene>
    <name evidence="12" type="ORF">SAMN05660862_3329</name>
</gene>
<keyword evidence="5" id="KW-0266">Ethylene biosynthesis</keyword>
<evidence type="ECO:0000313" key="13">
    <source>
        <dbReference type="Proteomes" id="UP000192980"/>
    </source>
</evidence>
<comment type="similarity">
    <text evidence="10">Belongs to the iron/ascorbate-dependent oxidoreductase family.</text>
</comment>
<evidence type="ECO:0000256" key="3">
    <source>
        <dbReference type="ARBA" id="ARBA00012531"/>
    </source>
</evidence>
<evidence type="ECO:0000256" key="5">
    <source>
        <dbReference type="ARBA" id="ARBA00022666"/>
    </source>
</evidence>
<keyword evidence="10" id="KW-0408">Iron</keyword>
<keyword evidence="10" id="KW-0479">Metal-binding</keyword>
<evidence type="ECO:0000256" key="9">
    <source>
        <dbReference type="ARBA" id="ARBA00049359"/>
    </source>
</evidence>
<accession>A0A1X7KZH2</accession>
<reference evidence="12 13" key="1">
    <citation type="submission" date="2017-04" db="EMBL/GenBank/DDBJ databases">
        <authorList>
            <person name="Afonso C.L."/>
            <person name="Miller P.J."/>
            <person name="Scott M.A."/>
            <person name="Spackman E."/>
            <person name="Goraichik I."/>
            <person name="Dimitrov K.M."/>
            <person name="Suarez D.L."/>
            <person name="Swayne D.E."/>
        </authorList>
    </citation>
    <scope>NUCLEOTIDE SEQUENCE [LARGE SCALE GENOMIC DNA]</scope>
    <source>
        <strain evidence="12 13">DSM 22418</strain>
    </source>
</reference>
<evidence type="ECO:0000256" key="6">
    <source>
        <dbReference type="ARBA" id="ARBA00031011"/>
    </source>
</evidence>
<dbReference type="InterPro" id="IPR050231">
    <property type="entry name" value="Iron_ascorbate_oxido_reductase"/>
</dbReference>
<evidence type="ECO:0000256" key="1">
    <source>
        <dbReference type="ARBA" id="ARBA00004767"/>
    </source>
</evidence>
<feature type="domain" description="Fe2OG dioxygenase" evidence="11">
    <location>
        <begin position="170"/>
        <end position="279"/>
    </location>
</feature>
<dbReference type="Gene3D" id="2.60.120.330">
    <property type="entry name" value="B-lactam Antibiotic, Isopenicillin N Synthase, Chain"/>
    <property type="match status" value="1"/>
</dbReference>
<evidence type="ECO:0000313" key="12">
    <source>
        <dbReference type="EMBL" id="SMG46634.1"/>
    </source>
</evidence>
<protein>
    <recommendedName>
        <fullName evidence="4">2-oxoglutarate-dependent ethylene/succinate-forming enzyme</fullName>
        <ecNumber evidence="3">1.13.12.19</ecNumber>
        <ecNumber evidence="2">1.14.20.7</ecNumber>
    </recommendedName>
    <alternativeName>
        <fullName evidence="6">2-oxoglutarate dioxygenase (ethylene-forming)</fullName>
    </alternativeName>
    <alternativeName>
        <fullName evidence="7">2-oxoglutarate/L-arginine monooxygenase/decarboxylase (succinate-forming)</fullName>
    </alternativeName>
</protein>
<evidence type="ECO:0000256" key="10">
    <source>
        <dbReference type="RuleBase" id="RU003682"/>
    </source>
</evidence>